<evidence type="ECO:0000256" key="2">
    <source>
        <dbReference type="ARBA" id="ARBA00010617"/>
    </source>
</evidence>
<dbReference type="EMBL" id="ML212084">
    <property type="protein sequence ID" value="TFK79302.1"/>
    <property type="molecule type" value="Genomic_DNA"/>
</dbReference>
<gene>
    <name evidence="8" type="ORF">K466DRAFT_579223</name>
</gene>
<keyword evidence="9" id="KW-1185">Reference proteome</keyword>
<evidence type="ECO:0000313" key="9">
    <source>
        <dbReference type="Proteomes" id="UP000308197"/>
    </source>
</evidence>
<dbReference type="AlphaFoldDB" id="A0A5C3NQI4"/>
<accession>A0A5C3NQI4</accession>
<protein>
    <submittedName>
        <fullName evidence="8">Cytochrome P450</fullName>
    </submittedName>
</protein>
<keyword evidence="6 7" id="KW-0349">Heme</keyword>
<evidence type="ECO:0000256" key="5">
    <source>
        <dbReference type="ARBA" id="ARBA00023004"/>
    </source>
</evidence>
<keyword evidence="5 6" id="KW-0408">Iron</keyword>
<evidence type="ECO:0000256" key="4">
    <source>
        <dbReference type="ARBA" id="ARBA00023002"/>
    </source>
</evidence>
<dbReference type="PROSITE" id="PS00086">
    <property type="entry name" value="CYTOCHROME_P450"/>
    <property type="match status" value="1"/>
</dbReference>
<dbReference type="InterPro" id="IPR017972">
    <property type="entry name" value="Cyt_P450_CS"/>
</dbReference>
<dbReference type="CDD" id="cd11041">
    <property type="entry name" value="CYP503A1-like"/>
    <property type="match status" value="1"/>
</dbReference>
<dbReference type="GO" id="GO:0016705">
    <property type="term" value="F:oxidoreductase activity, acting on paired donors, with incorporation or reduction of molecular oxygen"/>
    <property type="evidence" value="ECO:0007669"/>
    <property type="project" value="InterPro"/>
</dbReference>
<dbReference type="Proteomes" id="UP000308197">
    <property type="component" value="Unassembled WGS sequence"/>
</dbReference>
<dbReference type="PRINTS" id="PR00463">
    <property type="entry name" value="EP450I"/>
</dbReference>
<dbReference type="GO" id="GO:0020037">
    <property type="term" value="F:heme binding"/>
    <property type="evidence" value="ECO:0007669"/>
    <property type="project" value="InterPro"/>
</dbReference>
<keyword evidence="3 6" id="KW-0479">Metal-binding</keyword>
<name>A0A5C3NQI4_9APHY</name>
<dbReference type="InParanoid" id="A0A5C3NQI4"/>
<reference evidence="8 9" key="1">
    <citation type="journal article" date="2019" name="Nat. Ecol. Evol.">
        <title>Megaphylogeny resolves global patterns of mushroom evolution.</title>
        <authorList>
            <person name="Varga T."/>
            <person name="Krizsan K."/>
            <person name="Foldi C."/>
            <person name="Dima B."/>
            <person name="Sanchez-Garcia M."/>
            <person name="Sanchez-Ramirez S."/>
            <person name="Szollosi G.J."/>
            <person name="Szarkandi J.G."/>
            <person name="Papp V."/>
            <person name="Albert L."/>
            <person name="Andreopoulos W."/>
            <person name="Angelini C."/>
            <person name="Antonin V."/>
            <person name="Barry K.W."/>
            <person name="Bougher N.L."/>
            <person name="Buchanan P."/>
            <person name="Buyck B."/>
            <person name="Bense V."/>
            <person name="Catcheside P."/>
            <person name="Chovatia M."/>
            <person name="Cooper J."/>
            <person name="Damon W."/>
            <person name="Desjardin D."/>
            <person name="Finy P."/>
            <person name="Geml J."/>
            <person name="Haridas S."/>
            <person name="Hughes K."/>
            <person name="Justo A."/>
            <person name="Karasinski D."/>
            <person name="Kautmanova I."/>
            <person name="Kiss B."/>
            <person name="Kocsube S."/>
            <person name="Kotiranta H."/>
            <person name="LaButti K.M."/>
            <person name="Lechner B.E."/>
            <person name="Liimatainen K."/>
            <person name="Lipzen A."/>
            <person name="Lukacs Z."/>
            <person name="Mihaltcheva S."/>
            <person name="Morgado L.N."/>
            <person name="Niskanen T."/>
            <person name="Noordeloos M.E."/>
            <person name="Ohm R.A."/>
            <person name="Ortiz-Santana B."/>
            <person name="Ovrebo C."/>
            <person name="Racz N."/>
            <person name="Riley R."/>
            <person name="Savchenko A."/>
            <person name="Shiryaev A."/>
            <person name="Soop K."/>
            <person name="Spirin V."/>
            <person name="Szebenyi C."/>
            <person name="Tomsovsky M."/>
            <person name="Tulloss R.E."/>
            <person name="Uehling J."/>
            <person name="Grigoriev I.V."/>
            <person name="Vagvolgyi C."/>
            <person name="Papp T."/>
            <person name="Martin F.M."/>
            <person name="Miettinen O."/>
            <person name="Hibbett D.S."/>
            <person name="Nagy L.G."/>
        </authorList>
    </citation>
    <scope>NUCLEOTIDE SEQUENCE [LARGE SCALE GENOMIC DNA]</scope>
    <source>
        <strain evidence="8 9">HHB13444</strain>
    </source>
</reference>
<evidence type="ECO:0000256" key="1">
    <source>
        <dbReference type="ARBA" id="ARBA00001971"/>
    </source>
</evidence>
<keyword evidence="7" id="KW-0503">Monooxygenase</keyword>
<dbReference type="SUPFAM" id="SSF48264">
    <property type="entry name" value="Cytochrome P450"/>
    <property type="match status" value="1"/>
</dbReference>
<dbReference type="STRING" id="1314778.A0A5C3NQI4"/>
<dbReference type="Gene3D" id="1.10.630.10">
    <property type="entry name" value="Cytochrome P450"/>
    <property type="match status" value="1"/>
</dbReference>
<comment type="cofactor">
    <cofactor evidence="1 6">
        <name>heme</name>
        <dbReference type="ChEBI" id="CHEBI:30413"/>
    </cofactor>
</comment>
<dbReference type="InterPro" id="IPR002401">
    <property type="entry name" value="Cyt_P450_E_grp-I"/>
</dbReference>
<evidence type="ECO:0000256" key="6">
    <source>
        <dbReference type="PIRSR" id="PIRSR602401-1"/>
    </source>
</evidence>
<dbReference type="PANTHER" id="PTHR46206">
    <property type="entry name" value="CYTOCHROME P450"/>
    <property type="match status" value="1"/>
</dbReference>
<dbReference type="InterPro" id="IPR001128">
    <property type="entry name" value="Cyt_P450"/>
</dbReference>
<dbReference type="GO" id="GO:0005506">
    <property type="term" value="F:iron ion binding"/>
    <property type="evidence" value="ECO:0007669"/>
    <property type="project" value="InterPro"/>
</dbReference>
<evidence type="ECO:0000256" key="3">
    <source>
        <dbReference type="ARBA" id="ARBA00022723"/>
    </source>
</evidence>
<proteinExistence type="inferred from homology"/>
<dbReference type="GO" id="GO:0004497">
    <property type="term" value="F:monooxygenase activity"/>
    <property type="evidence" value="ECO:0007669"/>
    <property type="project" value="UniProtKB-KW"/>
</dbReference>
<feature type="binding site" description="axial binding residue" evidence="6">
    <location>
        <position position="448"/>
    </location>
    <ligand>
        <name>heme</name>
        <dbReference type="ChEBI" id="CHEBI:30413"/>
    </ligand>
    <ligandPart>
        <name>Fe</name>
        <dbReference type="ChEBI" id="CHEBI:18248"/>
    </ligandPart>
</feature>
<keyword evidence="4 7" id="KW-0560">Oxidoreductase</keyword>
<dbReference type="Pfam" id="PF00067">
    <property type="entry name" value="p450"/>
    <property type="match status" value="1"/>
</dbReference>
<sequence>MGTARLGSTALLALLVLVVVAYILRWFSNPLRKIPTVGGPSAPLVSYWGAFNVLRNPRMLLSEGYERYYGSAFKVSRFDQWLVVVSGPRMIDDIRKRPDDELSSLEGNKETLQTRFTLGHNTDNDPYHLDIIRDKLMRSIDAVLPDVIDEMRSAVPAYIRLDHDNLDSWAELNITNVTKNIIARASSRVFVGIPACHNQAYLNLAIKYTIDLMRDAFLLNWAPSVVRPFLAQYFSATRRTIHSALHHLKPLLDERRAEMGTYGDDYPGKPNDMLQWVLEEAVPRGSPDYEIVERVMLVNFSATHTVSVSISHALLHLAAEPKYLKPLRDEVEAVISVEGWTKAAMGKLWNIDSFLKESQRVNGVGLVSGTRKALQDTTLVDGTFIPKGTTIVTAMSPTHYDERTYKNASVFDPFRFARMRAAEAAVTKHHLVHVSHEYLAFGYGKHACPGRFFAAIELKAMLAYIVLNYDLKLPGDGLRPKNVSFGLHILVPDPKATVLFRRRQNAV</sequence>
<dbReference type="InterPro" id="IPR036396">
    <property type="entry name" value="Cyt_P450_sf"/>
</dbReference>
<evidence type="ECO:0000256" key="7">
    <source>
        <dbReference type="RuleBase" id="RU000461"/>
    </source>
</evidence>
<evidence type="ECO:0000313" key="8">
    <source>
        <dbReference type="EMBL" id="TFK79302.1"/>
    </source>
</evidence>
<organism evidence="8 9">
    <name type="scientific">Polyporus arcularius HHB13444</name>
    <dbReference type="NCBI Taxonomy" id="1314778"/>
    <lineage>
        <taxon>Eukaryota</taxon>
        <taxon>Fungi</taxon>
        <taxon>Dikarya</taxon>
        <taxon>Basidiomycota</taxon>
        <taxon>Agaricomycotina</taxon>
        <taxon>Agaricomycetes</taxon>
        <taxon>Polyporales</taxon>
        <taxon>Polyporaceae</taxon>
        <taxon>Polyporus</taxon>
    </lineage>
</organism>
<comment type="similarity">
    <text evidence="2 7">Belongs to the cytochrome P450 family.</text>
</comment>